<feature type="domain" description="AFP-like" evidence="1">
    <location>
        <begin position="283"/>
        <end position="339"/>
    </location>
</feature>
<dbReference type="InterPro" id="IPR051690">
    <property type="entry name" value="PseI-like"/>
</dbReference>
<evidence type="ECO:0000259" key="1">
    <source>
        <dbReference type="PROSITE" id="PS50844"/>
    </source>
</evidence>
<evidence type="ECO:0000313" key="3">
    <source>
        <dbReference type="Proteomes" id="UP001597511"/>
    </source>
</evidence>
<dbReference type="Pfam" id="PF03102">
    <property type="entry name" value="NeuB"/>
    <property type="match status" value="1"/>
</dbReference>
<dbReference type="InterPro" id="IPR013132">
    <property type="entry name" value="PseI/NeuA/B-like_N"/>
</dbReference>
<dbReference type="PANTHER" id="PTHR42966">
    <property type="entry name" value="N-ACETYLNEURAMINATE SYNTHASE"/>
    <property type="match status" value="1"/>
</dbReference>
<dbReference type="SUPFAM" id="SSF51269">
    <property type="entry name" value="AFP III-like domain"/>
    <property type="match status" value="1"/>
</dbReference>
<dbReference type="GO" id="GO:0050462">
    <property type="term" value="F:N-acetylneuraminate synthase activity"/>
    <property type="evidence" value="ECO:0007669"/>
    <property type="project" value="UniProtKB-EC"/>
</dbReference>
<accession>A0ABW6A460</accession>
<dbReference type="SMART" id="SM00858">
    <property type="entry name" value="SAF"/>
    <property type="match status" value="1"/>
</dbReference>
<dbReference type="EC" id="2.5.1.56" evidence="2"/>
<dbReference type="InterPro" id="IPR036732">
    <property type="entry name" value="AFP_Neu5c_C_sf"/>
</dbReference>
<sequence length="339" mass="36770">MAKVLIIAEAGVNHNGSMDNARKLIDAAVEAGVDIVKFQSFKADKIASKNATKATYQQETTDKKESQLEMLKKLELSEADHDTLLNYCKQKGITFLSTPFDNESIGLLHSKGITIGKIPSGEITNLPYLLQMAQTFPHIILSTGMCTMQEIKDAYLLLVNAGTLPGNITILHCNTEYPTPMQDVNLLAMNAISRELNVPVGYSDHTLGIEVPIAAVALGATVIEKHFTLDRTMEGPDHRASLEPDELKAMVRAIRNIELAISGNGIKQPSASEAKNMAIARKSIHLKHALQAGHILTENDLIMKRPGTGISPMQSANIVGRKLVAGLPAEHLLQLTDLA</sequence>
<proteinExistence type="predicted"/>
<dbReference type="Gene3D" id="3.90.1210.10">
    <property type="entry name" value="Antifreeze-like/N-acetylneuraminic acid synthase C-terminal domain"/>
    <property type="match status" value="1"/>
</dbReference>
<protein>
    <submittedName>
        <fullName evidence="2">N-acetylneuraminate synthase</fullName>
        <ecNumber evidence="2">2.5.1.56</ecNumber>
    </submittedName>
</protein>
<dbReference type="EMBL" id="JBHUOZ010000001">
    <property type="protein sequence ID" value="MFD2919411.1"/>
    <property type="molecule type" value="Genomic_DNA"/>
</dbReference>
<name>A0ABW6A460_9BACT</name>
<keyword evidence="3" id="KW-1185">Reference proteome</keyword>
<gene>
    <name evidence="2" type="primary">neuB</name>
    <name evidence="2" type="ORF">ACFS6H_06835</name>
</gene>
<dbReference type="SUPFAM" id="SSF51569">
    <property type="entry name" value="Aldolase"/>
    <property type="match status" value="1"/>
</dbReference>
<dbReference type="Proteomes" id="UP001597511">
    <property type="component" value="Unassembled WGS sequence"/>
</dbReference>
<dbReference type="PROSITE" id="PS50844">
    <property type="entry name" value="AFP_LIKE"/>
    <property type="match status" value="1"/>
</dbReference>
<reference evidence="3" key="1">
    <citation type="journal article" date="2019" name="Int. J. Syst. Evol. Microbiol.">
        <title>The Global Catalogue of Microorganisms (GCM) 10K type strain sequencing project: providing services to taxonomists for standard genome sequencing and annotation.</title>
        <authorList>
            <consortium name="The Broad Institute Genomics Platform"/>
            <consortium name="The Broad Institute Genome Sequencing Center for Infectious Disease"/>
            <person name="Wu L."/>
            <person name="Ma J."/>
        </authorList>
    </citation>
    <scope>NUCLEOTIDE SEQUENCE [LARGE SCALE GENOMIC DNA]</scope>
    <source>
        <strain evidence="3">KCTC 23299</strain>
    </source>
</reference>
<dbReference type="Gene3D" id="3.20.20.70">
    <property type="entry name" value="Aldolase class I"/>
    <property type="match status" value="1"/>
</dbReference>
<dbReference type="PANTHER" id="PTHR42966:SF1">
    <property type="entry name" value="SIALIC ACID SYNTHASE"/>
    <property type="match status" value="1"/>
</dbReference>
<organism evidence="2 3">
    <name type="scientific">Terrimonas rubra</name>
    <dbReference type="NCBI Taxonomy" id="1035890"/>
    <lineage>
        <taxon>Bacteria</taxon>
        <taxon>Pseudomonadati</taxon>
        <taxon>Bacteroidota</taxon>
        <taxon>Chitinophagia</taxon>
        <taxon>Chitinophagales</taxon>
        <taxon>Chitinophagaceae</taxon>
        <taxon>Terrimonas</taxon>
    </lineage>
</organism>
<dbReference type="CDD" id="cd11615">
    <property type="entry name" value="SAF_NeuB_like"/>
    <property type="match status" value="1"/>
</dbReference>
<dbReference type="InterPro" id="IPR013785">
    <property type="entry name" value="Aldolase_TIM"/>
</dbReference>
<comment type="caution">
    <text evidence="2">The sequence shown here is derived from an EMBL/GenBank/DDBJ whole genome shotgun (WGS) entry which is preliminary data.</text>
</comment>
<dbReference type="InterPro" id="IPR057736">
    <property type="entry name" value="SAF_PseI/NeuA/NeuB"/>
</dbReference>
<dbReference type="InterPro" id="IPR006190">
    <property type="entry name" value="SAF_AFP_Neu5Ac"/>
</dbReference>
<keyword evidence="2" id="KW-0808">Transferase</keyword>
<dbReference type="RefSeq" id="WP_386096573.1">
    <property type="nucleotide sequence ID" value="NZ_JBHUOZ010000001.1"/>
</dbReference>
<dbReference type="InterPro" id="IPR020007">
    <property type="entry name" value="NeuB/NeuA"/>
</dbReference>
<dbReference type="NCBIfam" id="TIGR03569">
    <property type="entry name" value="NeuB_NnaB"/>
    <property type="match status" value="1"/>
</dbReference>
<evidence type="ECO:0000313" key="2">
    <source>
        <dbReference type="EMBL" id="MFD2919411.1"/>
    </source>
</evidence>
<dbReference type="InterPro" id="IPR013974">
    <property type="entry name" value="SAF"/>
</dbReference>